<dbReference type="Proteomes" id="UP000239917">
    <property type="component" value="Unassembled WGS sequence"/>
</dbReference>
<evidence type="ECO:0000256" key="1">
    <source>
        <dbReference type="SAM" id="SignalP"/>
    </source>
</evidence>
<feature type="signal peptide" evidence="1">
    <location>
        <begin position="1"/>
        <end position="20"/>
    </location>
</feature>
<dbReference type="InterPro" id="IPR005586">
    <property type="entry name" value="ABC_trans_aux"/>
</dbReference>
<sequence length="217" mass="23415">MTLRSFRNLTLLLGAAVASGCTVFPNPEPPRVMDLALVQAVPAAEQPVQASLRVDTPYASEPFNGSLILAKPSAQEFRAYEGTRWRDTAPVVVRDTLVSSLRQSGAYTNVITDTNPAQAELTLVTELSAFHSETPESGAQVVIELHLQMIHNRSRASLCTRSVRVVEQASGTSVDQIVEAFGTAGGNLAARVIEWATTCDYPPRLRPSGETDPSRQP</sequence>
<accession>A0A2S5ZDZ2</accession>
<proteinExistence type="predicted"/>
<dbReference type="Gene3D" id="3.40.50.10610">
    <property type="entry name" value="ABC-type transport auxiliary lipoprotein component"/>
    <property type="match status" value="1"/>
</dbReference>
<protein>
    <submittedName>
        <fullName evidence="3">ABC transporter</fullName>
    </submittedName>
</protein>
<dbReference type="RefSeq" id="WP_104320558.1">
    <property type="nucleotide sequence ID" value="NZ_PSSX01000002.1"/>
</dbReference>
<name>A0A2S5ZDZ2_9GAMM</name>
<dbReference type="SUPFAM" id="SSF159594">
    <property type="entry name" value="XCC0632-like"/>
    <property type="match status" value="1"/>
</dbReference>
<feature type="chain" id="PRO_5015708045" evidence="1">
    <location>
        <begin position="21"/>
        <end position="217"/>
    </location>
</feature>
<gene>
    <name evidence="3" type="ORF">KEHDKFFH_03030</name>
</gene>
<dbReference type="PROSITE" id="PS51257">
    <property type="entry name" value="PROKAR_LIPOPROTEIN"/>
    <property type="match status" value="1"/>
</dbReference>
<dbReference type="OrthoDB" id="5795476at2"/>
<keyword evidence="4" id="KW-1185">Reference proteome</keyword>
<feature type="domain" description="ABC-type transport auxiliary lipoprotein component" evidence="2">
    <location>
        <begin position="40"/>
        <end position="192"/>
    </location>
</feature>
<evidence type="ECO:0000313" key="4">
    <source>
        <dbReference type="Proteomes" id="UP000239917"/>
    </source>
</evidence>
<comment type="caution">
    <text evidence="3">The sequence shown here is derived from an EMBL/GenBank/DDBJ whole genome shotgun (WGS) entry which is preliminary data.</text>
</comment>
<reference evidence="3 4" key="1">
    <citation type="submission" date="2018-01" db="EMBL/GenBank/DDBJ databases">
        <title>Complete genome sequences of the type strains of Marinobacter flavimaris and Marinobacter maroccanus.</title>
        <authorList>
            <person name="Palau M."/>
            <person name="Boujida N."/>
            <person name="Manresa A."/>
            <person name="Minana-Galbis D."/>
        </authorList>
    </citation>
    <scope>NUCLEOTIDE SEQUENCE [LARGE SCALE GENOMIC DNA]</scope>
    <source>
        <strain evidence="3 4">N4</strain>
    </source>
</reference>
<evidence type="ECO:0000259" key="2">
    <source>
        <dbReference type="Pfam" id="PF03886"/>
    </source>
</evidence>
<organism evidence="3 4">
    <name type="scientific">Marinobacter maroccanus</name>
    <dbReference type="NCBI Taxonomy" id="2055143"/>
    <lineage>
        <taxon>Bacteria</taxon>
        <taxon>Pseudomonadati</taxon>
        <taxon>Pseudomonadota</taxon>
        <taxon>Gammaproteobacteria</taxon>
        <taxon>Pseudomonadales</taxon>
        <taxon>Marinobacteraceae</taxon>
        <taxon>Marinobacter</taxon>
    </lineage>
</organism>
<dbReference type="Pfam" id="PF03886">
    <property type="entry name" value="ABC_trans_aux"/>
    <property type="match status" value="1"/>
</dbReference>
<dbReference type="EMBL" id="PSSX01000002">
    <property type="protein sequence ID" value="PPI85424.1"/>
    <property type="molecule type" value="Genomic_DNA"/>
</dbReference>
<dbReference type="AlphaFoldDB" id="A0A2S5ZDZ2"/>
<keyword evidence="1" id="KW-0732">Signal</keyword>
<evidence type="ECO:0000313" key="3">
    <source>
        <dbReference type="EMBL" id="PPI85424.1"/>
    </source>
</evidence>